<organism evidence="1 2">
    <name type="scientific">Hericium alpestre</name>
    <dbReference type="NCBI Taxonomy" id="135208"/>
    <lineage>
        <taxon>Eukaryota</taxon>
        <taxon>Fungi</taxon>
        <taxon>Dikarya</taxon>
        <taxon>Basidiomycota</taxon>
        <taxon>Agaricomycotina</taxon>
        <taxon>Agaricomycetes</taxon>
        <taxon>Russulales</taxon>
        <taxon>Hericiaceae</taxon>
        <taxon>Hericium</taxon>
    </lineage>
</organism>
<dbReference type="Proteomes" id="UP000298061">
    <property type="component" value="Unassembled WGS sequence"/>
</dbReference>
<protein>
    <recommendedName>
        <fullName evidence="3">SLA1 homology domain-containing protein</fullName>
    </recommendedName>
</protein>
<evidence type="ECO:0008006" key="3">
    <source>
        <dbReference type="Google" id="ProtNLM"/>
    </source>
</evidence>
<name>A0A4Z0A0R8_9AGAM</name>
<keyword evidence="2" id="KW-1185">Reference proteome</keyword>
<sequence>MNNFANGARVFFWDSNGTVVYGRVQSTSIQADGTQIVTLRLEGTNTTVNLPADLLNADHGQQH</sequence>
<dbReference type="OrthoDB" id="3237761at2759"/>
<accession>A0A4Z0A0R8</accession>
<comment type="caution">
    <text evidence="1">The sequence shown here is derived from an EMBL/GenBank/DDBJ whole genome shotgun (WGS) entry which is preliminary data.</text>
</comment>
<evidence type="ECO:0000313" key="2">
    <source>
        <dbReference type="Proteomes" id="UP000298061"/>
    </source>
</evidence>
<dbReference type="AlphaFoldDB" id="A0A4Z0A0R8"/>
<gene>
    <name evidence="1" type="ORF">EWM64_g3296</name>
</gene>
<dbReference type="EMBL" id="SFCI01000298">
    <property type="protein sequence ID" value="TFY80716.1"/>
    <property type="molecule type" value="Genomic_DNA"/>
</dbReference>
<reference evidence="1 2" key="1">
    <citation type="submission" date="2019-02" db="EMBL/GenBank/DDBJ databases">
        <title>Genome sequencing of the rare red list fungi Hericium alpestre (H. flagellum).</title>
        <authorList>
            <person name="Buettner E."/>
            <person name="Kellner H."/>
        </authorList>
    </citation>
    <scope>NUCLEOTIDE SEQUENCE [LARGE SCALE GENOMIC DNA]</scope>
    <source>
        <strain evidence="1 2">DSM 108284</strain>
    </source>
</reference>
<evidence type="ECO:0000313" key="1">
    <source>
        <dbReference type="EMBL" id="TFY80716.1"/>
    </source>
</evidence>
<proteinExistence type="predicted"/>